<dbReference type="Proteomes" id="UP000677054">
    <property type="component" value="Unassembled WGS sequence"/>
</dbReference>
<keyword evidence="2" id="KW-0813">Transport</keyword>
<feature type="transmembrane region" description="Helical" evidence="10">
    <location>
        <begin position="320"/>
        <end position="342"/>
    </location>
</feature>
<feature type="transmembrane region" description="Helical" evidence="10">
    <location>
        <begin position="293"/>
        <end position="314"/>
    </location>
</feature>
<feature type="transmembrane region" description="Helical" evidence="10">
    <location>
        <begin position="89"/>
        <end position="111"/>
    </location>
</feature>
<evidence type="ECO:0000256" key="3">
    <source>
        <dbReference type="ARBA" id="ARBA00022475"/>
    </source>
</evidence>
<evidence type="ECO:0000313" key="14">
    <source>
        <dbReference type="Proteomes" id="UP000677054"/>
    </source>
</evidence>
<comment type="subcellular location">
    <subcellularLocation>
        <location evidence="1">Cell membrane</location>
        <topology evidence="1">Multi-pass membrane protein</topology>
    </subcellularLocation>
</comment>
<evidence type="ECO:0000256" key="7">
    <source>
        <dbReference type="ARBA" id="ARBA00022692"/>
    </source>
</evidence>
<keyword evidence="7 10" id="KW-0812">Transmembrane</keyword>
<feature type="transmembrane region" description="Helical" evidence="10">
    <location>
        <begin position="421"/>
        <end position="444"/>
    </location>
</feature>
<evidence type="ECO:0000256" key="9">
    <source>
        <dbReference type="ARBA" id="ARBA00023136"/>
    </source>
</evidence>
<evidence type="ECO:0000256" key="6">
    <source>
        <dbReference type="ARBA" id="ARBA00022683"/>
    </source>
</evidence>
<dbReference type="OrthoDB" id="10651263at2759"/>
<gene>
    <name evidence="13" type="ORF">DSTB1V02_LOCUS5219</name>
</gene>
<feature type="domain" description="PTS EIIB type-1" evidence="11">
    <location>
        <begin position="1"/>
        <end position="60"/>
    </location>
</feature>
<dbReference type="GO" id="GO:0005886">
    <property type="term" value="C:plasma membrane"/>
    <property type="evidence" value="ECO:0007669"/>
    <property type="project" value="UniProtKB-SubCell"/>
</dbReference>
<keyword evidence="9 10" id="KW-0472">Membrane</keyword>
<organism evidence="13">
    <name type="scientific">Darwinula stevensoni</name>
    <dbReference type="NCBI Taxonomy" id="69355"/>
    <lineage>
        <taxon>Eukaryota</taxon>
        <taxon>Metazoa</taxon>
        <taxon>Ecdysozoa</taxon>
        <taxon>Arthropoda</taxon>
        <taxon>Crustacea</taxon>
        <taxon>Oligostraca</taxon>
        <taxon>Ostracoda</taxon>
        <taxon>Podocopa</taxon>
        <taxon>Podocopida</taxon>
        <taxon>Darwinulocopina</taxon>
        <taxon>Darwinuloidea</taxon>
        <taxon>Darwinulidae</taxon>
        <taxon>Darwinula</taxon>
    </lineage>
</organism>
<dbReference type="PANTHER" id="PTHR30175:SF3">
    <property type="entry name" value="PTS SYSTEM N-ACETYLMURAMIC ACID-SPECIFIC EIIBC COMPONENT"/>
    <property type="match status" value="1"/>
</dbReference>
<dbReference type="AlphaFoldDB" id="A0A7R9A6E7"/>
<dbReference type="Gene3D" id="3.30.1360.60">
    <property type="entry name" value="Glucose permease domain IIB"/>
    <property type="match status" value="1"/>
</dbReference>
<dbReference type="EMBL" id="LR900352">
    <property type="protein sequence ID" value="CAD7245345.1"/>
    <property type="molecule type" value="Genomic_DNA"/>
</dbReference>
<dbReference type="PROSITE" id="PS51098">
    <property type="entry name" value="PTS_EIIB_TYPE_1"/>
    <property type="match status" value="1"/>
</dbReference>
<evidence type="ECO:0000256" key="10">
    <source>
        <dbReference type="SAM" id="Phobius"/>
    </source>
</evidence>
<evidence type="ECO:0000256" key="2">
    <source>
        <dbReference type="ARBA" id="ARBA00022448"/>
    </source>
</evidence>
<evidence type="ECO:0000259" key="12">
    <source>
        <dbReference type="PROSITE" id="PS51103"/>
    </source>
</evidence>
<keyword evidence="6" id="KW-0598">Phosphotransferase system</keyword>
<evidence type="ECO:0000256" key="1">
    <source>
        <dbReference type="ARBA" id="ARBA00004651"/>
    </source>
</evidence>
<feature type="transmembrane region" description="Helical" evidence="10">
    <location>
        <begin position="380"/>
        <end position="400"/>
    </location>
</feature>
<dbReference type="GO" id="GO:0090588">
    <property type="term" value="F:protein-phosphocysteine-N-acetylmuramate phosphotransferase system transporter activity"/>
    <property type="evidence" value="ECO:0007669"/>
    <property type="project" value="TreeGrafter"/>
</dbReference>
<sequence length="451" mass="48224">MTRLRLELKDRSLVRLEELKKQAGVLGIVEEDTFQVVVGPGRSAKWGAELKDMLASAGAFRREEITSWQEEKKFVKSQQKGRLKAALRLVGDIFVPLIPAIIAAGLLGGIAGYFENLYLAEGFRLADVSIIGLDGIFFLSFFRTLSTSFFSVLAIFVGINAARVFGANMALGGILGALTLSPDIKRYAEAFGLHNAESPLQSILIPGKGGVLGVIFAVFLLAIVERHLHKRIPDALDTILTPTIALIVMGLVTVFVLMPLAGLLSDALLAFLSLLIGQAGLLGLLSGFILATLFLPLVVVGLHHGLIPFYTIQLETEGSIALYPILAMAGAGQVGAALALWLRCPHDNVLRNTIRAALPVGILGIGEPLIYGVTLPRGRAFLTACLGGGFGGMIMVAFSVRSMAFGPSGITALPIIVPSSMLYYILGLLVSYLGGFILTFLWGYQDSHELH</sequence>
<feature type="transmembrane region" description="Helical" evidence="10">
    <location>
        <begin position="149"/>
        <end position="180"/>
    </location>
</feature>
<proteinExistence type="predicted"/>
<name>A0A7R9A6E7_9CRUS</name>
<dbReference type="SUPFAM" id="SSF55604">
    <property type="entry name" value="Glucose permease domain IIB"/>
    <property type="match status" value="1"/>
</dbReference>
<protein>
    <submittedName>
        <fullName evidence="13">Uncharacterized protein</fullName>
    </submittedName>
</protein>
<feature type="transmembrane region" description="Helical" evidence="10">
    <location>
        <begin position="200"/>
        <end position="224"/>
    </location>
</feature>
<dbReference type="InterPro" id="IPR001996">
    <property type="entry name" value="PTS_IIB_1"/>
</dbReference>
<feature type="transmembrane region" description="Helical" evidence="10">
    <location>
        <begin position="236"/>
        <end position="261"/>
    </location>
</feature>
<dbReference type="GO" id="GO:0009401">
    <property type="term" value="P:phosphoenolpyruvate-dependent sugar phosphotransferase system"/>
    <property type="evidence" value="ECO:0007669"/>
    <property type="project" value="UniProtKB-KW"/>
</dbReference>
<dbReference type="PROSITE" id="PS51103">
    <property type="entry name" value="PTS_EIIC_TYPE_1"/>
    <property type="match status" value="1"/>
</dbReference>
<dbReference type="EMBL" id="CAJPEV010000835">
    <property type="protein sequence ID" value="CAG0888946.1"/>
    <property type="molecule type" value="Genomic_DNA"/>
</dbReference>
<dbReference type="GO" id="GO:0008982">
    <property type="term" value="F:protein-N(PI)-phosphohistidine-sugar phosphotransferase activity"/>
    <property type="evidence" value="ECO:0007669"/>
    <property type="project" value="InterPro"/>
</dbReference>
<keyword evidence="14" id="KW-1185">Reference proteome</keyword>
<feature type="transmembrane region" description="Helical" evidence="10">
    <location>
        <begin position="267"/>
        <end position="286"/>
    </location>
</feature>
<keyword evidence="3" id="KW-1003">Cell membrane</keyword>
<evidence type="ECO:0000313" key="13">
    <source>
        <dbReference type="EMBL" id="CAD7245345.1"/>
    </source>
</evidence>
<dbReference type="InterPro" id="IPR013013">
    <property type="entry name" value="PTS_EIIC_1"/>
</dbReference>
<keyword evidence="4" id="KW-0762">Sugar transport</keyword>
<dbReference type="InterPro" id="IPR036878">
    <property type="entry name" value="Glu_permease_IIB"/>
</dbReference>
<evidence type="ECO:0000259" key="11">
    <source>
        <dbReference type="PROSITE" id="PS51098"/>
    </source>
</evidence>
<keyword evidence="8 10" id="KW-1133">Transmembrane helix</keyword>
<dbReference type="Pfam" id="PF02378">
    <property type="entry name" value="PTS_EIIC"/>
    <property type="match status" value="1"/>
</dbReference>
<keyword evidence="5" id="KW-0808">Transferase</keyword>
<reference evidence="13" key="1">
    <citation type="submission" date="2020-11" db="EMBL/GenBank/DDBJ databases">
        <authorList>
            <person name="Tran Van P."/>
        </authorList>
    </citation>
    <scope>NUCLEOTIDE SEQUENCE</scope>
</reference>
<evidence type="ECO:0000256" key="8">
    <source>
        <dbReference type="ARBA" id="ARBA00022989"/>
    </source>
</evidence>
<dbReference type="InterPro" id="IPR050558">
    <property type="entry name" value="PTS_Sugar-Specific_Components"/>
</dbReference>
<feature type="transmembrane region" description="Helical" evidence="10">
    <location>
        <begin position="354"/>
        <end position="374"/>
    </location>
</feature>
<accession>A0A7R9A6E7</accession>
<dbReference type="InterPro" id="IPR003352">
    <property type="entry name" value="PTS_EIIC"/>
</dbReference>
<dbReference type="PANTHER" id="PTHR30175">
    <property type="entry name" value="PHOSPHOTRANSFERASE SYSTEM TRANSPORT PROTEIN"/>
    <property type="match status" value="1"/>
</dbReference>
<feature type="domain" description="PTS EIIC type-1" evidence="12">
    <location>
        <begin position="88"/>
        <end position="451"/>
    </location>
</feature>
<evidence type="ECO:0000256" key="4">
    <source>
        <dbReference type="ARBA" id="ARBA00022597"/>
    </source>
</evidence>
<evidence type="ECO:0000256" key="5">
    <source>
        <dbReference type="ARBA" id="ARBA00022679"/>
    </source>
</evidence>